<keyword evidence="3" id="KW-1185">Reference proteome</keyword>
<feature type="transmembrane region" description="Helical" evidence="1">
    <location>
        <begin position="48"/>
        <end position="66"/>
    </location>
</feature>
<keyword evidence="1" id="KW-1133">Transmembrane helix</keyword>
<name>A0ABD5W910_9EURY</name>
<dbReference type="EMBL" id="JBHSZI010000001">
    <property type="protein sequence ID" value="MFC7059197.1"/>
    <property type="molecule type" value="Genomic_DNA"/>
</dbReference>
<proteinExistence type="predicted"/>
<evidence type="ECO:0000313" key="3">
    <source>
        <dbReference type="Proteomes" id="UP001596445"/>
    </source>
</evidence>
<evidence type="ECO:0008006" key="4">
    <source>
        <dbReference type="Google" id="ProtNLM"/>
    </source>
</evidence>
<dbReference type="InterPro" id="IPR055968">
    <property type="entry name" value="DUF7546"/>
</dbReference>
<organism evidence="2 3">
    <name type="scientific">Halovenus salina</name>
    <dbReference type="NCBI Taxonomy" id="1510225"/>
    <lineage>
        <taxon>Archaea</taxon>
        <taxon>Methanobacteriati</taxon>
        <taxon>Methanobacteriota</taxon>
        <taxon>Stenosarchaea group</taxon>
        <taxon>Halobacteria</taxon>
        <taxon>Halobacteriales</taxon>
        <taxon>Haloarculaceae</taxon>
        <taxon>Halovenus</taxon>
    </lineage>
</organism>
<accession>A0ABD5W910</accession>
<feature type="transmembrane region" description="Helical" evidence="1">
    <location>
        <begin position="12"/>
        <end position="36"/>
    </location>
</feature>
<protein>
    <recommendedName>
        <fullName evidence="4">Mercury ion transport protein</fullName>
    </recommendedName>
</protein>
<evidence type="ECO:0000313" key="2">
    <source>
        <dbReference type="EMBL" id="MFC7059197.1"/>
    </source>
</evidence>
<evidence type="ECO:0000256" key="1">
    <source>
        <dbReference type="SAM" id="Phobius"/>
    </source>
</evidence>
<dbReference type="Proteomes" id="UP001596445">
    <property type="component" value="Unassembled WGS sequence"/>
</dbReference>
<gene>
    <name evidence="2" type="ORF">ACFQQG_14675</name>
</gene>
<dbReference type="RefSeq" id="WP_382186159.1">
    <property type="nucleotide sequence ID" value="NZ_JBHSZI010000001.1"/>
</dbReference>
<reference evidence="2 3" key="1">
    <citation type="journal article" date="2019" name="Int. J. Syst. Evol. Microbiol.">
        <title>The Global Catalogue of Microorganisms (GCM) 10K type strain sequencing project: providing services to taxonomists for standard genome sequencing and annotation.</title>
        <authorList>
            <consortium name="The Broad Institute Genomics Platform"/>
            <consortium name="The Broad Institute Genome Sequencing Center for Infectious Disease"/>
            <person name="Wu L."/>
            <person name="Ma J."/>
        </authorList>
    </citation>
    <scope>NUCLEOTIDE SEQUENCE [LARGE SCALE GENOMIC DNA]</scope>
    <source>
        <strain evidence="2 3">JCM 30072</strain>
    </source>
</reference>
<keyword evidence="1" id="KW-0472">Membrane</keyword>
<dbReference type="AlphaFoldDB" id="A0ABD5W910"/>
<dbReference type="Pfam" id="PF24412">
    <property type="entry name" value="DUF7546"/>
    <property type="match status" value="1"/>
</dbReference>
<comment type="caution">
    <text evidence="2">The sequence shown here is derived from an EMBL/GenBank/DDBJ whole genome shotgun (WGS) entry which is preliminary data.</text>
</comment>
<keyword evidence="1" id="KW-0812">Transmembrane</keyword>
<sequence length="81" mass="8075">MTVLDLSGSLIAGALGLFSCVGCAFPILVSLSAGLFGGTAVATAVYSSQFDISTVVFSVSIALLYLRPGVDGTLGAVRDSS</sequence>